<keyword evidence="2" id="KW-0175">Coiled coil</keyword>
<feature type="domain" description="CCHC-type" evidence="4">
    <location>
        <begin position="93"/>
        <end position="107"/>
    </location>
</feature>
<accession>A0ABQ5G4X2</accession>
<dbReference type="SUPFAM" id="SSF57756">
    <property type="entry name" value="Retrovirus zinc finger-like domains"/>
    <property type="match status" value="1"/>
</dbReference>
<evidence type="ECO:0000256" key="2">
    <source>
        <dbReference type="SAM" id="Coils"/>
    </source>
</evidence>
<organism evidence="5 6">
    <name type="scientific">Tanacetum coccineum</name>
    <dbReference type="NCBI Taxonomy" id="301880"/>
    <lineage>
        <taxon>Eukaryota</taxon>
        <taxon>Viridiplantae</taxon>
        <taxon>Streptophyta</taxon>
        <taxon>Embryophyta</taxon>
        <taxon>Tracheophyta</taxon>
        <taxon>Spermatophyta</taxon>
        <taxon>Magnoliopsida</taxon>
        <taxon>eudicotyledons</taxon>
        <taxon>Gunneridae</taxon>
        <taxon>Pentapetalae</taxon>
        <taxon>asterids</taxon>
        <taxon>campanulids</taxon>
        <taxon>Asterales</taxon>
        <taxon>Asteraceae</taxon>
        <taxon>Asteroideae</taxon>
        <taxon>Anthemideae</taxon>
        <taxon>Anthemidinae</taxon>
        <taxon>Tanacetum</taxon>
    </lineage>
</organism>
<dbReference type="Proteomes" id="UP001151760">
    <property type="component" value="Unassembled WGS sequence"/>
</dbReference>
<dbReference type="Pfam" id="PF00098">
    <property type="entry name" value="zf-CCHC"/>
    <property type="match status" value="1"/>
</dbReference>
<dbReference type="InterPro" id="IPR001878">
    <property type="entry name" value="Znf_CCHC"/>
</dbReference>
<keyword evidence="1" id="KW-0862">Zinc</keyword>
<feature type="coiled-coil region" evidence="2">
    <location>
        <begin position="208"/>
        <end position="281"/>
    </location>
</feature>
<evidence type="ECO:0000259" key="4">
    <source>
        <dbReference type="PROSITE" id="PS50158"/>
    </source>
</evidence>
<evidence type="ECO:0000256" key="3">
    <source>
        <dbReference type="SAM" id="MobiDB-lite"/>
    </source>
</evidence>
<dbReference type="Gene3D" id="4.10.60.10">
    <property type="entry name" value="Zinc finger, CCHC-type"/>
    <property type="match status" value="1"/>
</dbReference>
<dbReference type="InterPro" id="IPR036875">
    <property type="entry name" value="Znf_CCHC_sf"/>
</dbReference>
<comment type="caution">
    <text evidence="5">The sequence shown here is derived from an EMBL/GenBank/DDBJ whole genome shotgun (WGS) entry which is preliminary data.</text>
</comment>
<feature type="region of interest" description="Disordered" evidence="3">
    <location>
        <begin position="348"/>
        <end position="389"/>
    </location>
</feature>
<dbReference type="EMBL" id="BQNB010018054">
    <property type="protein sequence ID" value="GJT70185.1"/>
    <property type="molecule type" value="Genomic_DNA"/>
</dbReference>
<gene>
    <name evidence="5" type="ORF">Tco_1029471</name>
</gene>
<proteinExistence type="predicted"/>
<keyword evidence="1" id="KW-0479">Metal-binding</keyword>
<keyword evidence="6" id="KW-1185">Reference proteome</keyword>
<feature type="compositionally biased region" description="Polar residues" evidence="3">
    <location>
        <begin position="373"/>
        <end position="389"/>
    </location>
</feature>
<sequence length="389" mass="43934">MSGEAHFFHVAAFDISALQVRGSELQGLVRGLGFSTRIRILANQRPPRVHGDRLIKSLNIPNCRSLFEENRNGNVVAAWAKSNGNRYNGNQIRCYNCKGVGHYARNCTVKPKRKDVAYLQTQLMTAQKEEAGIQLQVKEFDLMAYAGDCEEIKKVNANYILMANLQQTSTTVDSSMDPGGGELEQHTTIVKETRAYFESLYNNLVIEIEKVNTVNRKMREKNADLTTKLARYKGQKNVLNSIKIKIDKLENKHDPPAMYDSEETLQLAQESRLKMKQLNKEIEPLFLKEVTKFVRDFKSPTNEADESLDMNKVLEYENERLLKAVVNQDIMINTLQNSRVEKVVPNKPVKPSVKTKPITVSQPHVMTKKDVNSDSNGLSSAGVESTAKT</sequence>
<protein>
    <submittedName>
        <fullName evidence="5">Retrovirus-related pol polyprotein from transposon TNT 1-94</fullName>
    </submittedName>
</protein>
<dbReference type="PROSITE" id="PS50158">
    <property type="entry name" value="ZF_CCHC"/>
    <property type="match status" value="1"/>
</dbReference>
<keyword evidence="1" id="KW-0863">Zinc-finger</keyword>
<evidence type="ECO:0000256" key="1">
    <source>
        <dbReference type="PROSITE-ProRule" id="PRU00047"/>
    </source>
</evidence>
<name>A0ABQ5G4X2_9ASTR</name>
<evidence type="ECO:0000313" key="5">
    <source>
        <dbReference type="EMBL" id="GJT70185.1"/>
    </source>
</evidence>
<feature type="compositionally biased region" description="Low complexity" evidence="3">
    <location>
        <begin position="348"/>
        <end position="357"/>
    </location>
</feature>
<dbReference type="SMART" id="SM00343">
    <property type="entry name" value="ZnF_C2HC"/>
    <property type="match status" value="1"/>
</dbReference>
<reference evidence="5" key="2">
    <citation type="submission" date="2022-01" db="EMBL/GenBank/DDBJ databases">
        <authorList>
            <person name="Yamashiro T."/>
            <person name="Shiraishi A."/>
            <person name="Satake H."/>
            <person name="Nakayama K."/>
        </authorList>
    </citation>
    <scope>NUCLEOTIDE SEQUENCE</scope>
</reference>
<evidence type="ECO:0000313" key="6">
    <source>
        <dbReference type="Proteomes" id="UP001151760"/>
    </source>
</evidence>
<reference evidence="5" key="1">
    <citation type="journal article" date="2022" name="Int. J. Mol. Sci.">
        <title>Draft Genome of Tanacetum Coccineum: Genomic Comparison of Closely Related Tanacetum-Family Plants.</title>
        <authorList>
            <person name="Yamashiro T."/>
            <person name="Shiraishi A."/>
            <person name="Nakayama K."/>
            <person name="Satake H."/>
        </authorList>
    </citation>
    <scope>NUCLEOTIDE SEQUENCE</scope>
</reference>